<dbReference type="Pfam" id="PF01042">
    <property type="entry name" value="Ribonuc_L-PSP"/>
    <property type="match status" value="1"/>
</dbReference>
<dbReference type="CDD" id="cd00448">
    <property type="entry name" value="YjgF_YER057c_UK114_family"/>
    <property type="match status" value="1"/>
</dbReference>
<keyword evidence="3" id="KW-1185">Reference proteome</keyword>
<accession>A0A2T3NYQ8</accession>
<proteinExistence type="inferred from homology"/>
<sequence>MKTKVHTDNAPAAIGPYSQGTVFQGLVFSSGQLPLDPKTMTFVEGGITEQARMSLANLKAVLEEAGASIETVVKTTCFLSDMENFAAFNEVYTEVFGTENAPSRSCVEAARLPKDALVEVEAIAYVIK</sequence>
<evidence type="ECO:0000313" key="2">
    <source>
        <dbReference type="EMBL" id="PSW21372.1"/>
    </source>
</evidence>
<dbReference type="InterPro" id="IPR006056">
    <property type="entry name" value="RidA"/>
</dbReference>
<dbReference type="RefSeq" id="WP_036819372.1">
    <property type="nucleotide sequence ID" value="NZ_JGVO01000212.1"/>
</dbReference>
<dbReference type="PANTHER" id="PTHR11803:SF58">
    <property type="entry name" value="PROTEIN HMF1-RELATED"/>
    <property type="match status" value="1"/>
</dbReference>
<dbReference type="InterPro" id="IPR035959">
    <property type="entry name" value="RutC-like_sf"/>
</dbReference>
<dbReference type="GO" id="GO:0005829">
    <property type="term" value="C:cytosol"/>
    <property type="evidence" value="ECO:0007669"/>
    <property type="project" value="TreeGrafter"/>
</dbReference>
<dbReference type="SUPFAM" id="SSF55298">
    <property type="entry name" value="YjgF-like"/>
    <property type="match status" value="1"/>
</dbReference>
<comment type="caution">
    <text evidence="2">The sequence shown here is derived from an EMBL/GenBank/DDBJ whole genome shotgun (WGS) entry which is preliminary data.</text>
</comment>
<reference evidence="2 3" key="1">
    <citation type="submission" date="2018-01" db="EMBL/GenBank/DDBJ databases">
        <title>Whole genome sequencing of Histamine producing bacteria.</title>
        <authorList>
            <person name="Butler K."/>
        </authorList>
    </citation>
    <scope>NUCLEOTIDE SEQUENCE [LARGE SCALE GENOMIC DNA]</scope>
    <source>
        <strain evidence="2 3">DSM 100436</strain>
    </source>
</reference>
<dbReference type="FunFam" id="3.30.1330.40:FF:000001">
    <property type="entry name" value="L-PSP family endoribonuclease"/>
    <property type="match status" value="1"/>
</dbReference>
<dbReference type="GO" id="GO:0019239">
    <property type="term" value="F:deaminase activity"/>
    <property type="evidence" value="ECO:0007669"/>
    <property type="project" value="TreeGrafter"/>
</dbReference>
<dbReference type="Proteomes" id="UP000241771">
    <property type="component" value="Unassembled WGS sequence"/>
</dbReference>
<dbReference type="AlphaFoldDB" id="A0A2T3NYQ8"/>
<organism evidence="2 3">
    <name type="scientific">Photobacterium sanctipauli</name>
    <dbReference type="NCBI Taxonomy" id="1342794"/>
    <lineage>
        <taxon>Bacteria</taxon>
        <taxon>Pseudomonadati</taxon>
        <taxon>Pseudomonadota</taxon>
        <taxon>Gammaproteobacteria</taxon>
        <taxon>Vibrionales</taxon>
        <taxon>Vibrionaceae</taxon>
        <taxon>Photobacterium</taxon>
    </lineage>
</organism>
<dbReference type="InterPro" id="IPR006175">
    <property type="entry name" value="YjgF/YER057c/UK114"/>
</dbReference>
<dbReference type="NCBIfam" id="TIGR00004">
    <property type="entry name" value="Rid family detoxifying hydrolase"/>
    <property type="match status" value="1"/>
</dbReference>
<gene>
    <name evidence="2" type="ORF">C9I98_05405</name>
</gene>
<protein>
    <submittedName>
        <fullName evidence="2">RidA family protein</fullName>
    </submittedName>
</protein>
<dbReference type="EMBL" id="PYMA01000002">
    <property type="protein sequence ID" value="PSW21372.1"/>
    <property type="molecule type" value="Genomic_DNA"/>
</dbReference>
<dbReference type="OrthoDB" id="9803101at2"/>
<name>A0A2T3NYQ8_9GAMM</name>
<evidence type="ECO:0000313" key="3">
    <source>
        <dbReference type="Proteomes" id="UP000241771"/>
    </source>
</evidence>
<comment type="similarity">
    <text evidence="1">Belongs to the RutC family.</text>
</comment>
<evidence type="ECO:0000256" key="1">
    <source>
        <dbReference type="ARBA" id="ARBA00010552"/>
    </source>
</evidence>
<dbReference type="Gene3D" id="3.30.1330.40">
    <property type="entry name" value="RutC-like"/>
    <property type="match status" value="1"/>
</dbReference>
<dbReference type="PANTHER" id="PTHR11803">
    <property type="entry name" value="2-IMINOBUTANOATE/2-IMINOPROPANOATE DEAMINASE RIDA"/>
    <property type="match status" value="1"/>
</dbReference>